<feature type="transmembrane region" description="Helical" evidence="1">
    <location>
        <begin position="129"/>
        <end position="148"/>
    </location>
</feature>
<gene>
    <name evidence="2" type="ORF">HYN49_14505</name>
</gene>
<feature type="transmembrane region" description="Helical" evidence="1">
    <location>
        <begin position="221"/>
        <end position="242"/>
    </location>
</feature>
<dbReference type="RefSeq" id="WP_108904789.1">
    <property type="nucleotide sequence ID" value="NZ_CP029187.1"/>
</dbReference>
<feature type="transmembrane region" description="Helical" evidence="1">
    <location>
        <begin position="154"/>
        <end position="169"/>
    </location>
</feature>
<evidence type="ECO:0000256" key="1">
    <source>
        <dbReference type="SAM" id="Phobius"/>
    </source>
</evidence>
<dbReference type="OrthoDB" id="872037at2"/>
<feature type="transmembrane region" description="Helical" evidence="1">
    <location>
        <begin position="282"/>
        <end position="299"/>
    </location>
</feature>
<feature type="transmembrane region" description="Helical" evidence="1">
    <location>
        <begin position="311"/>
        <end position="331"/>
    </location>
</feature>
<evidence type="ECO:0000313" key="2">
    <source>
        <dbReference type="EMBL" id="AWI27018.1"/>
    </source>
</evidence>
<feature type="transmembrane region" description="Helical" evidence="1">
    <location>
        <begin position="99"/>
        <end position="117"/>
    </location>
</feature>
<keyword evidence="1" id="KW-0472">Membrane</keyword>
<reference evidence="2 3" key="1">
    <citation type="submission" date="2018-05" db="EMBL/GenBank/DDBJ databases">
        <title>Genome sequencing of Flavobacterium sp. HYN0049.</title>
        <authorList>
            <person name="Yi H."/>
            <person name="Baek C."/>
        </authorList>
    </citation>
    <scope>NUCLEOTIDE SEQUENCE [LARGE SCALE GENOMIC DNA]</scope>
    <source>
        <strain evidence="2 3">HYN0049</strain>
    </source>
</reference>
<keyword evidence="1" id="KW-1133">Transmembrane helix</keyword>
<organism evidence="2 3">
    <name type="scientific">Flavobacterium pallidum</name>
    <dbReference type="NCBI Taxonomy" id="2172098"/>
    <lineage>
        <taxon>Bacteria</taxon>
        <taxon>Pseudomonadati</taxon>
        <taxon>Bacteroidota</taxon>
        <taxon>Flavobacteriia</taxon>
        <taxon>Flavobacteriales</taxon>
        <taxon>Flavobacteriaceae</taxon>
        <taxon>Flavobacterium</taxon>
    </lineage>
</organism>
<dbReference type="KEGG" id="fpal:HYN49_14505"/>
<keyword evidence="3" id="KW-1185">Reference proteome</keyword>
<dbReference type="EMBL" id="CP029187">
    <property type="protein sequence ID" value="AWI27018.1"/>
    <property type="molecule type" value="Genomic_DNA"/>
</dbReference>
<evidence type="ECO:0000313" key="3">
    <source>
        <dbReference type="Proteomes" id="UP000244937"/>
    </source>
</evidence>
<sequence length="511" mass="59268">MIYRLPDKSRLMLLLIVLVSAVKLILINKGFLAFPDEDRYRAAGQILKSLAHSDFHSALEFLFSTKGRPGDAVVKIIPTVLQYLNAELFGLEVYETANSWPVFAYNFVIYGLLLLLHYKVSLHLLREKFLSLFSVLVFATLVVSYISLRHADPYDASLLILYYVFYNILSAKGITNRRMLFFGFVAFFGYLCYPGYVLLFLALPMFFVIREALEGKWFSGIPQGLFFVSGSVICLLIFEALAQIGGTSFIENSLMLSGTILQGSFSECFSFLFKYLVEAEGINGIFLLTGLGIFLLLFFRNIKKMPAEPICLVFLVLLLLFLVYSAAGYYLHKVVWYARLLKQFFPFLVLFCVFAINASVRHFRLKAYRTAVVFVLSLMLSVSFSFKIYDYKNCFYPKDIAWEFYNKYRFQKTEMVLEYNKSHSFMPNFSIVKKKMPRDHAPELVFVNISGFYPFTDLHDYRKYENPNHYKLLSENPSCLHFKAYQFEGYNIRARENLDAANLQIRVYRKD</sequence>
<evidence type="ECO:0008006" key="4">
    <source>
        <dbReference type="Google" id="ProtNLM"/>
    </source>
</evidence>
<dbReference type="AlphaFoldDB" id="A0A2S1SKT5"/>
<dbReference type="Proteomes" id="UP000244937">
    <property type="component" value="Chromosome"/>
</dbReference>
<keyword evidence="1" id="KW-0812">Transmembrane</keyword>
<feature type="transmembrane region" description="Helical" evidence="1">
    <location>
        <begin position="181"/>
        <end position="209"/>
    </location>
</feature>
<feature type="transmembrane region" description="Helical" evidence="1">
    <location>
        <begin position="12"/>
        <end position="34"/>
    </location>
</feature>
<proteinExistence type="predicted"/>
<protein>
    <recommendedName>
        <fullName evidence="4">Glycosyltransferase RgtA/B/C/D-like domain-containing protein</fullName>
    </recommendedName>
</protein>
<feature type="transmembrane region" description="Helical" evidence="1">
    <location>
        <begin position="367"/>
        <end position="389"/>
    </location>
</feature>
<feature type="transmembrane region" description="Helical" evidence="1">
    <location>
        <begin position="343"/>
        <end position="360"/>
    </location>
</feature>
<name>A0A2S1SKT5_9FLAO</name>
<accession>A0A2S1SKT5</accession>